<protein>
    <submittedName>
        <fullName evidence="1">Uncharacterized protein</fullName>
    </submittedName>
</protein>
<dbReference type="EMBL" id="JBHSBL010000015">
    <property type="protein sequence ID" value="MFC4066646.1"/>
    <property type="molecule type" value="Genomic_DNA"/>
</dbReference>
<evidence type="ECO:0000313" key="2">
    <source>
        <dbReference type="Proteomes" id="UP001595867"/>
    </source>
</evidence>
<comment type="caution">
    <text evidence="1">The sequence shown here is derived from an EMBL/GenBank/DDBJ whole genome shotgun (WGS) entry which is preliminary data.</text>
</comment>
<dbReference type="RefSeq" id="WP_378067610.1">
    <property type="nucleotide sequence ID" value="NZ_JBHSBL010000015.1"/>
</dbReference>
<gene>
    <name evidence="1" type="ORF">ACFO0C_17045</name>
</gene>
<proteinExistence type="predicted"/>
<sequence>MFRNFCSNGGTLDVTLVNDLLKSPAITVERVMATYWSLGPAAGTLPPRAPSRSAGNSVLWDHLIYAYMIENTRIYEIVKRILSEIRHGERLGIPQKPATYQWLETTEELFYKDASPFLFASQVSRIRPEIQTTRCIDYTLMFGMGLNHGRDDGPYPFVKPDAANHAFVPTLEEFLRLVWIGIENNANTTGAKPTDDAGIADLARRLHDMLVTRRGPLRLKLAREEFDHVATMSWLHLTLLTTDSILDDLQIVASSPEERLRAMGDRVGLPAHSHSHSYFILAPAMSELLWLIESGVINSNNVPLLFGGGLGSLLKVIITHWSRVTGRDLKAPSMALTQRSGMPAVTVPGGLNGRAPQPSTAV</sequence>
<keyword evidence="2" id="KW-1185">Reference proteome</keyword>
<name>A0ABV8ISM3_9ACTN</name>
<accession>A0ABV8ISM3</accession>
<evidence type="ECO:0000313" key="1">
    <source>
        <dbReference type="EMBL" id="MFC4066646.1"/>
    </source>
</evidence>
<organism evidence="1 2">
    <name type="scientific">Actinoplanes subglobosus</name>
    <dbReference type="NCBI Taxonomy" id="1547892"/>
    <lineage>
        <taxon>Bacteria</taxon>
        <taxon>Bacillati</taxon>
        <taxon>Actinomycetota</taxon>
        <taxon>Actinomycetes</taxon>
        <taxon>Micromonosporales</taxon>
        <taxon>Micromonosporaceae</taxon>
        <taxon>Actinoplanes</taxon>
    </lineage>
</organism>
<dbReference type="Proteomes" id="UP001595867">
    <property type="component" value="Unassembled WGS sequence"/>
</dbReference>
<reference evidence="2" key="1">
    <citation type="journal article" date="2019" name="Int. J. Syst. Evol. Microbiol.">
        <title>The Global Catalogue of Microorganisms (GCM) 10K type strain sequencing project: providing services to taxonomists for standard genome sequencing and annotation.</title>
        <authorList>
            <consortium name="The Broad Institute Genomics Platform"/>
            <consortium name="The Broad Institute Genome Sequencing Center for Infectious Disease"/>
            <person name="Wu L."/>
            <person name="Ma J."/>
        </authorList>
    </citation>
    <scope>NUCLEOTIDE SEQUENCE [LARGE SCALE GENOMIC DNA]</scope>
    <source>
        <strain evidence="2">TBRC 5832</strain>
    </source>
</reference>